<feature type="compositionally biased region" description="Basic and acidic residues" evidence="15">
    <location>
        <begin position="16"/>
        <end position="26"/>
    </location>
</feature>
<keyword evidence="8" id="KW-0408">Iron</keyword>
<dbReference type="InterPro" id="IPR011257">
    <property type="entry name" value="DNA_glycosylase"/>
</dbReference>
<keyword evidence="20" id="KW-1185">Reference proteome</keyword>
<keyword evidence="11 14" id="KW-0456">Lyase</keyword>
<dbReference type="InterPro" id="IPR003651">
    <property type="entry name" value="Endonuclease3_FeS-loop_motif"/>
</dbReference>
<dbReference type="EMBL" id="FLRD01000108">
    <property type="protein sequence ID" value="SBT38579.1"/>
    <property type="molecule type" value="Genomic_DNA"/>
</dbReference>
<gene>
    <name evidence="14" type="primary">NTH1</name>
    <name evidence="17" type="ORF">POVWA1_038330</name>
    <name evidence="18" type="ORF">POVWA2_037300</name>
</gene>
<comment type="subcellular location">
    <subcellularLocation>
        <location evidence="14">Nucleus</location>
    </subcellularLocation>
    <subcellularLocation>
        <location evidence="14">Mitochondrion</location>
    </subcellularLocation>
</comment>
<dbReference type="InterPro" id="IPR030841">
    <property type="entry name" value="NTH1"/>
</dbReference>
<dbReference type="EC" id="3.2.2.-" evidence="14"/>
<comment type="function">
    <text evidence="14">Bifunctional DNA N-glycosylase with associated apurinic/apyrimidinic (AP) lyase function that catalyzes the first step in base excision repair (BER), the primary repair pathway for the repair of oxidative DNA damage. The DNA N-glycosylase activity releases the damaged DNA base from DNA by cleaving the N-glycosidic bond, leaving an AP site. The AP lyase activity cleaves the phosphodiester bond 3' to the AP site by a beta-elimination. Primarily recognizes and repairs oxidative base damage of pyrimidines.</text>
</comment>
<dbReference type="GO" id="GO:0005634">
    <property type="term" value="C:nucleus"/>
    <property type="evidence" value="ECO:0007669"/>
    <property type="project" value="UniProtKB-SubCell"/>
</dbReference>
<keyword evidence="12 14" id="KW-0326">Glycosidase</keyword>
<protein>
    <recommendedName>
        <fullName evidence="14">Endonuclease III homolog</fullName>
        <ecNumber evidence="14">3.2.2.-</ecNumber>
        <ecNumber evidence="14">4.2.99.18</ecNumber>
    </recommendedName>
    <alternativeName>
        <fullName evidence="14">Bifunctional DNA N-glycosylase/DNA-(apurinic or apyrimidinic site) lyase</fullName>
        <shortName evidence="14">DNA glycosylase/AP lyase</shortName>
    </alternativeName>
</protein>
<dbReference type="PANTHER" id="PTHR43286:SF1">
    <property type="entry name" value="ENDONUCLEASE III-LIKE PROTEIN 1"/>
    <property type="match status" value="1"/>
</dbReference>
<dbReference type="GO" id="GO:0006289">
    <property type="term" value="P:nucleotide-excision repair"/>
    <property type="evidence" value="ECO:0007669"/>
    <property type="project" value="TreeGrafter"/>
</dbReference>
<dbReference type="InterPro" id="IPR000445">
    <property type="entry name" value="HhH_motif"/>
</dbReference>
<evidence type="ECO:0000256" key="9">
    <source>
        <dbReference type="ARBA" id="ARBA00023014"/>
    </source>
</evidence>
<evidence type="ECO:0000256" key="13">
    <source>
        <dbReference type="ARBA" id="ARBA00044632"/>
    </source>
</evidence>
<organism evidence="18 19">
    <name type="scientific">Plasmodium ovale wallikeri</name>
    <dbReference type="NCBI Taxonomy" id="864142"/>
    <lineage>
        <taxon>Eukaryota</taxon>
        <taxon>Sar</taxon>
        <taxon>Alveolata</taxon>
        <taxon>Apicomplexa</taxon>
        <taxon>Aconoidasida</taxon>
        <taxon>Haemosporida</taxon>
        <taxon>Plasmodiidae</taxon>
        <taxon>Plasmodium</taxon>
        <taxon>Plasmodium (Plasmodium)</taxon>
    </lineage>
</organism>
<dbReference type="EMBL" id="FLRE01000144">
    <property type="protein sequence ID" value="SBT39222.1"/>
    <property type="molecule type" value="Genomic_DNA"/>
</dbReference>
<comment type="cofactor">
    <cofactor evidence="1">
        <name>[4Fe-4S] cluster</name>
        <dbReference type="ChEBI" id="CHEBI:49883"/>
    </cofactor>
</comment>
<dbReference type="GO" id="GO:0140078">
    <property type="term" value="F:class I DNA-(apurinic or apyrimidinic site) endonuclease activity"/>
    <property type="evidence" value="ECO:0007669"/>
    <property type="project" value="UniProtKB-EC"/>
</dbReference>
<dbReference type="CDD" id="cd00056">
    <property type="entry name" value="ENDO3c"/>
    <property type="match status" value="1"/>
</dbReference>
<feature type="domain" description="HhH-GPD" evidence="16">
    <location>
        <begin position="276"/>
        <end position="424"/>
    </location>
</feature>
<dbReference type="FunFam" id="1.10.340.30:FF:000005">
    <property type="entry name" value="Endonuclease III-like protein 1"/>
    <property type="match status" value="1"/>
</dbReference>
<dbReference type="Proteomes" id="UP000078555">
    <property type="component" value="Unassembled WGS sequence"/>
</dbReference>
<feature type="compositionally biased region" description="Basic and acidic residues" evidence="15">
    <location>
        <begin position="117"/>
        <end position="136"/>
    </location>
</feature>
<keyword evidence="7" id="KW-0809">Transit peptide</keyword>
<dbReference type="GO" id="GO:0051539">
    <property type="term" value="F:4 iron, 4 sulfur cluster binding"/>
    <property type="evidence" value="ECO:0007669"/>
    <property type="project" value="UniProtKB-KW"/>
</dbReference>
<evidence type="ECO:0000256" key="2">
    <source>
        <dbReference type="ARBA" id="ARBA00008343"/>
    </source>
</evidence>
<dbReference type="Gene3D" id="1.10.340.30">
    <property type="entry name" value="Hypothetical protein, domain 2"/>
    <property type="match status" value="1"/>
</dbReference>
<feature type="compositionally biased region" description="Polar residues" evidence="15">
    <location>
        <begin position="78"/>
        <end position="98"/>
    </location>
</feature>
<comment type="catalytic activity">
    <reaction evidence="13 14">
        <text>2'-deoxyribonucleotide-(2'-deoxyribose 5'-phosphate)-2'-deoxyribonucleotide-DNA = a 3'-end 2'-deoxyribonucleotide-(2,3-dehydro-2,3-deoxyribose 5'-phosphate)-DNA + a 5'-end 5'-phospho-2'-deoxyribonucleoside-DNA + H(+)</text>
        <dbReference type="Rhea" id="RHEA:66592"/>
        <dbReference type="Rhea" id="RHEA-COMP:13180"/>
        <dbReference type="Rhea" id="RHEA-COMP:16897"/>
        <dbReference type="Rhea" id="RHEA-COMP:17067"/>
        <dbReference type="ChEBI" id="CHEBI:15378"/>
        <dbReference type="ChEBI" id="CHEBI:136412"/>
        <dbReference type="ChEBI" id="CHEBI:157695"/>
        <dbReference type="ChEBI" id="CHEBI:167181"/>
        <dbReference type="EC" id="4.2.99.18"/>
    </reaction>
</comment>
<dbReference type="GO" id="GO:0003677">
    <property type="term" value="F:DNA binding"/>
    <property type="evidence" value="ECO:0007669"/>
    <property type="project" value="UniProtKB-UniRule"/>
</dbReference>
<feature type="region of interest" description="Disordered" evidence="15">
    <location>
        <begin position="76"/>
        <end position="190"/>
    </location>
</feature>
<comment type="similarity">
    <text evidence="2 14">Belongs to the Nth/MutY family.</text>
</comment>
<keyword evidence="14" id="KW-0539">Nucleus</keyword>
<dbReference type="HAMAP" id="MF_03183">
    <property type="entry name" value="Endonuclease_III_Nth"/>
    <property type="match status" value="1"/>
</dbReference>
<dbReference type="GO" id="GO:0005739">
    <property type="term" value="C:mitochondrion"/>
    <property type="evidence" value="ECO:0007669"/>
    <property type="project" value="UniProtKB-SubCell"/>
</dbReference>
<dbReference type="EC" id="4.2.99.18" evidence="14"/>
<keyword evidence="18" id="KW-0255">Endonuclease</keyword>
<evidence type="ECO:0000256" key="3">
    <source>
        <dbReference type="ARBA" id="ARBA00022485"/>
    </source>
</evidence>
<keyword evidence="9" id="KW-0411">Iron-sulfur</keyword>
<evidence type="ECO:0000256" key="11">
    <source>
        <dbReference type="ARBA" id="ARBA00023239"/>
    </source>
</evidence>
<evidence type="ECO:0000256" key="14">
    <source>
        <dbReference type="HAMAP-Rule" id="MF_03183"/>
    </source>
</evidence>
<evidence type="ECO:0000256" key="1">
    <source>
        <dbReference type="ARBA" id="ARBA00001966"/>
    </source>
</evidence>
<dbReference type="Pfam" id="PF00730">
    <property type="entry name" value="HhH-GPD"/>
    <property type="match status" value="1"/>
</dbReference>
<evidence type="ECO:0000313" key="17">
    <source>
        <dbReference type="EMBL" id="SBT38579.1"/>
    </source>
</evidence>
<keyword evidence="18" id="KW-0540">Nuclease</keyword>
<keyword evidence="14" id="KW-0496">Mitochondrion</keyword>
<evidence type="ECO:0000256" key="12">
    <source>
        <dbReference type="ARBA" id="ARBA00023295"/>
    </source>
</evidence>
<evidence type="ECO:0000256" key="8">
    <source>
        <dbReference type="ARBA" id="ARBA00023004"/>
    </source>
</evidence>
<evidence type="ECO:0000313" key="20">
    <source>
        <dbReference type="Proteomes" id="UP000078555"/>
    </source>
</evidence>
<dbReference type="PROSITE" id="PS01155">
    <property type="entry name" value="ENDONUCLEASE_III_2"/>
    <property type="match status" value="1"/>
</dbReference>
<dbReference type="InterPro" id="IPR003265">
    <property type="entry name" value="HhH-GPD_domain"/>
</dbReference>
<keyword evidence="5 14" id="KW-0227">DNA damage</keyword>
<dbReference type="PANTHER" id="PTHR43286">
    <property type="entry name" value="ENDONUCLEASE III-LIKE PROTEIN 1"/>
    <property type="match status" value="1"/>
</dbReference>
<evidence type="ECO:0000256" key="6">
    <source>
        <dbReference type="ARBA" id="ARBA00022801"/>
    </source>
</evidence>
<evidence type="ECO:0000313" key="19">
    <source>
        <dbReference type="Proteomes" id="UP000078550"/>
    </source>
</evidence>
<evidence type="ECO:0000256" key="15">
    <source>
        <dbReference type="SAM" id="MobiDB-lite"/>
    </source>
</evidence>
<accession>A0A1A8Z5T4</accession>
<dbReference type="GO" id="GO:0006285">
    <property type="term" value="P:base-excision repair, AP site formation"/>
    <property type="evidence" value="ECO:0007669"/>
    <property type="project" value="UniProtKB-UniRule"/>
</dbReference>
<dbReference type="Gene3D" id="1.10.1670.10">
    <property type="entry name" value="Helix-hairpin-Helix base-excision DNA repair enzymes (C-terminal)"/>
    <property type="match status" value="1"/>
</dbReference>
<reference evidence="19 20" key="1">
    <citation type="submission" date="2016-05" db="EMBL/GenBank/DDBJ databases">
        <authorList>
            <person name="Naeem Raeece"/>
        </authorList>
    </citation>
    <scope>NUCLEOTIDE SEQUENCE [LARGE SCALE GENOMIC DNA]</scope>
</reference>
<evidence type="ECO:0000256" key="7">
    <source>
        <dbReference type="ARBA" id="ARBA00022946"/>
    </source>
</evidence>
<keyword evidence="6 14" id="KW-0378">Hydrolase</keyword>
<dbReference type="InterPro" id="IPR004036">
    <property type="entry name" value="Endonuclease-III-like_CS2"/>
</dbReference>
<feature type="region of interest" description="Disordered" evidence="15">
    <location>
        <begin position="1"/>
        <end position="26"/>
    </location>
</feature>
<proteinExistence type="inferred from homology"/>
<evidence type="ECO:0000256" key="4">
    <source>
        <dbReference type="ARBA" id="ARBA00022723"/>
    </source>
</evidence>
<dbReference type="Proteomes" id="UP000078550">
    <property type="component" value="Unassembled WGS sequence"/>
</dbReference>
<dbReference type="AlphaFoldDB" id="A0A1A8Z5T4"/>
<reference evidence="18" key="2">
    <citation type="submission" date="2016-05" db="EMBL/GenBank/DDBJ databases">
        <authorList>
            <person name="Lavstsen T."/>
            <person name="Jespersen J.S."/>
        </authorList>
    </citation>
    <scope>NUCLEOTIDE SEQUENCE [LARGE SCALE GENOMIC DNA]</scope>
</reference>
<dbReference type="SUPFAM" id="SSF48150">
    <property type="entry name" value="DNA-glycosylase"/>
    <property type="match status" value="1"/>
</dbReference>
<dbReference type="InterPro" id="IPR023170">
    <property type="entry name" value="HhH_base_excis_C"/>
</dbReference>
<keyword evidence="3" id="KW-0004">4Fe-4S</keyword>
<dbReference type="SMART" id="SM00525">
    <property type="entry name" value="FES"/>
    <property type="match status" value="1"/>
</dbReference>
<dbReference type="Pfam" id="PF00633">
    <property type="entry name" value="HHH"/>
    <property type="match status" value="1"/>
</dbReference>
<feature type="compositionally biased region" description="Basic and acidic residues" evidence="15">
    <location>
        <begin position="144"/>
        <end position="169"/>
    </location>
</feature>
<evidence type="ECO:0000256" key="10">
    <source>
        <dbReference type="ARBA" id="ARBA00023204"/>
    </source>
</evidence>
<evidence type="ECO:0000256" key="5">
    <source>
        <dbReference type="ARBA" id="ARBA00022763"/>
    </source>
</evidence>
<dbReference type="SMART" id="SM00478">
    <property type="entry name" value="ENDO3c"/>
    <property type="match status" value="1"/>
</dbReference>
<feature type="compositionally biased region" description="Basic and acidic residues" evidence="15">
    <location>
        <begin position="181"/>
        <end position="190"/>
    </location>
</feature>
<sequence>MLVAHPPPASQCSNTKEPDHVEHSDSPRMLTRLMKLLKNFKKAFILNLYFLKMEKQSKYFNKSLVKKIQIKYEDGLNDSPSSVSRMQAQNAEVNSNHSQNRDTQKSYEQNGCAWKSDVNDGRVKKEKTKEGGKNEGFRLPSGRVKLEQSGEEEEGKKGQVEKQHNDKVHPVKQPNKRRKKNDYGADRKTFESERMYKLRDGYDGINGQMGIIKGAQEKSENNEELKKEHFLLTYNKIKEMRKEIVAPVDKYGCHMLGERTGDLKTYRFQTLISCLLSSRTKDEVTATVMDKLKKHGLTVENILNTPEEELRKMIYGVGFYNVKAKQILHICRILKEKYNSDIPNNYDELIKLPGIGEKIAQLVLQIALNKHEGIAVDIHVHRIANRLNWVYTKDELSTQVKLKNYVQKELWSELNTLLVGFGQVICKGKKPICEKCTLTNHCQYYKDSLVRKVKQKKGNGDN</sequence>
<name>A0A1A8Z5T4_PLAOA</name>
<keyword evidence="10 14" id="KW-0234">DNA repair</keyword>
<dbReference type="GO" id="GO:0046872">
    <property type="term" value="F:metal ion binding"/>
    <property type="evidence" value="ECO:0007669"/>
    <property type="project" value="UniProtKB-KW"/>
</dbReference>
<comment type="caution">
    <text evidence="14">Lacks conserved residue(s) required for the propagation of feature annotation.</text>
</comment>
<evidence type="ECO:0000259" key="16">
    <source>
        <dbReference type="SMART" id="SM00478"/>
    </source>
</evidence>
<dbReference type="GO" id="GO:0000703">
    <property type="term" value="F:oxidized pyrimidine nucleobase lesion DNA N-glycosylase activity"/>
    <property type="evidence" value="ECO:0007669"/>
    <property type="project" value="UniProtKB-UniRule"/>
</dbReference>
<keyword evidence="4" id="KW-0479">Metal-binding</keyword>
<evidence type="ECO:0000313" key="18">
    <source>
        <dbReference type="EMBL" id="SBT39222.1"/>
    </source>
</evidence>